<evidence type="ECO:0000259" key="9">
    <source>
        <dbReference type="Pfam" id="PF18052"/>
    </source>
</evidence>
<keyword evidence="4" id="KW-0547">Nucleotide-binding</keyword>
<dbReference type="InterPro" id="IPR044974">
    <property type="entry name" value="Disease_R_plants"/>
</dbReference>
<evidence type="ECO:0000256" key="4">
    <source>
        <dbReference type="ARBA" id="ARBA00022741"/>
    </source>
</evidence>
<comment type="caution">
    <text evidence="12">The sequence shown here is derived from an EMBL/GenBank/DDBJ whole genome shotgun (WGS) entry which is preliminary data.</text>
</comment>
<keyword evidence="6" id="KW-0175">Coiled coil</keyword>
<dbReference type="PANTHER" id="PTHR23155:SF1095">
    <property type="entry name" value="OS05G0250700 PROTEIN"/>
    <property type="match status" value="1"/>
</dbReference>
<keyword evidence="3" id="KW-0677">Repeat</keyword>
<comment type="similarity">
    <text evidence="1">Belongs to the disease resistance NB-LRR family.</text>
</comment>
<evidence type="ECO:0000256" key="6">
    <source>
        <dbReference type="ARBA" id="ARBA00023054"/>
    </source>
</evidence>
<evidence type="ECO:0000256" key="5">
    <source>
        <dbReference type="ARBA" id="ARBA00022821"/>
    </source>
</evidence>
<dbReference type="SUPFAM" id="SSF52058">
    <property type="entry name" value="L domain-like"/>
    <property type="match status" value="1"/>
</dbReference>
<keyword evidence="5" id="KW-0611">Plant defense</keyword>
<feature type="domain" description="Disease resistance R13L4/SHOC-2-like LRR" evidence="11">
    <location>
        <begin position="578"/>
        <end position="806"/>
    </location>
</feature>
<gene>
    <name evidence="12" type="ORF">PVAP13_8NG058100</name>
</gene>
<proteinExistence type="inferred from homology"/>
<name>A0A8T0P1F7_PANVG</name>
<feature type="region of interest" description="Disordered" evidence="7">
    <location>
        <begin position="148"/>
        <end position="170"/>
    </location>
</feature>
<dbReference type="InterPro" id="IPR042197">
    <property type="entry name" value="Apaf_helical"/>
</dbReference>
<dbReference type="GO" id="GO:0043531">
    <property type="term" value="F:ADP binding"/>
    <property type="evidence" value="ECO:0007669"/>
    <property type="project" value="InterPro"/>
</dbReference>
<dbReference type="InterPro" id="IPR027417">
    <property type="entry name" value="P-loop_NTPase"/>
</dbReference>
<evidence type="ECO:0000256" key="2">
    <source>
        <dbReference type="ARBA" id="ARBA00022614"/>
    </source>
</evidence>
<dbReference type="InterPro" id="IPR058922">
    <property type="entry name" value="WHD_DRP"/>
</dbReference>
<dbReference type="Pfam" id="PF23559">
    <property type="entry name" value="WHD_DRP"/>
    <property type="match status" value="1"/>
</dbReference>
<dbReference type="Gene3D" id="1.20.5.4130">
    <property type="match status" value="1"/>
</dbReference>
<dbReference type="Gene3D" id="1.10.8.430">
    <property type="entry name" value="Helical domain of apoptotic protease-activating factors"/>
    <property type="match status" value="1"/>
</dbReference>
<dbReference type="InterPro" id="IPR032675">
    <property type="entry name" value="LRR_dom_sf"/>
</dbReference>
<evidence type="ECO:0000313" key="12">
    <source>
        <dbReference type="EMBL" id="KAG2556011.1"/>
    </source>
</evidence>
<protein>
    <submittedName>
        <fullName evidence="12">Uncharacterized protein</fullName>
    </submittedName>
</protein>
<dbReference type="SUPFAM" id="SSF52540">
    <property type="entry name" value="P-loop containing nucleoside triphosphate hydrolases"/>
    <property type="match status" value="1"/>
</dbReference>
<evidence type="ECO:0000256" key="3">
    <source>
        <dbReference type="ARBA" id="ARBA00022737"/>
    </source>
</evidence>
<evidence type="ECO:0000256" key="1">
    <source>
        <dbReference type="ARBA" id="ARBA00008894"/>
    </source>
</evidence>
<keyword evidence="13" id="KW-1185">Reference proteome</keyword>
<dbReference type="Proteomes" id="UP000823388">
    <property type="component" value="Chromosome 8N"/>
</dbReference>
<dbReference type="Gene3D" id="1.10.10.10">
    <property type="entry name" value="Winged helix-like DNA-binding domain superfamily/Winged helix DNA-binding domain"/>
    <property type="match status" value="1"/>
</dbReference>
<dbReference type="Gene3D" id="3.40.50.300">
    <property type="entry name" value="P-loop containing nucleotide triphosphate hydrolases"/>
    <property type="match status" value="1"/>
</dbReference>
<dbReference type="GO" id="GO:0098542">
    <property type="term" value="P:defense response to other organism"/>
    <property type="evidence" value="ECO:0007669"/>
    <property type="project" value="TreeGrafter"/>
</dbReference>
<keyword evidence="2" id="KW-0433">Leucine-rich repeat</keyword>
<feature type="domain" description="NB-ARC" evidence="8">
    <location>
        <begin position="190"/>
        <end position="352"/>
    </location>
</feature>
<dbReference type="AlphaFoldDB" id="A0A8T0P1F7"/>
<dbReference type="Pfam" id="PF18052">
    <property type="entry name" value="Rx_N"/>
    <property type="match status" value="1"/>
</dbReference>
<evidence type="ECO:0000259" key="11">
    <source>
        <dbReference type="Pfam" id="PF23598"/>
    </source>
</evidence>
<feature type="domain" description="Disease resistance protein winged helix" evidence="10">
    <location>
        <begin position="442"/>
        <end position="508"/>
    </location>
</feature>
<dbReference type="Pfam" id="PF23598">
    <property type="entry name" value="LRR_14"/>
    <property type="match status" value="1"/>
</dbReference>
<evidence type="ECO:0000313" key="13">
    <source>
        <dbReference type="Proteomes" id="UP000823388"/>
    </source>
</evidence>
<evidence type="ECO:0000256" key="7">
    <source>
        <dbReference type="SAM" id="MobiDB-lite"/>
    </source>
</evidence>
<dbReference type="PRINTS" id="PR00364">
    <property type="entry name" value="DISEASERSIST"/>
</dbReference>
<dbReference type="Gene3D" id="3.80.10.10">
    <property type="entry name" value="Ribonuclease Inhibitor"/>
    <property type="match status" value="1"/>
</dbReference>
<dbReference type="InterPro" id="IPR036388">
    <property type="entry name" value="WH-like_DNA-bd_sf"/>
</dbReference>
<dbReference type="InterPro" id="IPR038005">
    <property type="entry name" value="RX-like_CC"/>
</dbReference>
<organism evidence="12 13">
    <name type="scientific">Panicum virgatum</name>
    <name type="common">Blackwell switchgrass</name>
    <dbReference type="NCBI Taxonomy" id="38727"/>
    <lineage>
        <taxon>Eukaryota</taxon>
        <taxon>Viridiplantae</taxon>
        <taxon>Streptophyta</taxon>
        <taxon>Embryophyta</taxon>
        <taxon>Tracheophyta</taxon>
        <taxon>Spermatophyta</taxon>
        <taxon>Magnoliopsida</taxon>
        <taxon>Liliopsida</taxon>
        <taxon>Poales</taxon>
        <taxon>Poaceae</taxon>
        <taxon>PACMAD clade</taxon>
        <taxon>Panicoideae</taxon>
        <taxon>Panicodae</taxon>
        <taxon>Paniceae</taxon>
        <taxon>Panicinae</taxon>
        <taxon>Panicum</taxon>
        <taxon>Panicum sect. Hiantes</taxon>
    </lineage>
</organism>
<dbReference type="Pfam" id="PF00931">
    <property type="entry name" value="NB-ARC"/>
    <property type="match status" value="1"/>
</dbReference>
<evidence type="ECO:0000259" key="10">
    <source>
        <dbReference type="Pfam" id="PF23559"/>
    </source>
</evidence>
<dbReference type="InterPro" id="IPR055414">
    <property type="entry name" value="LRR_R13L4/SHOC2-like"/>
</dbReference>
<dbReference type="EMBL" id="CM029052">
    <property type="protein sequence ID" value="KAG2556011.1"/>
    <property type="molecule type" value="Genomic_DNA"/>
</dbReference>
<dbReference type="PANTHER" id="PTHR23155">
    <property type="entry name" value="DISEASE RESISTANCE PROTEIN RP"/>
    <property type="match status" value="1"/>
</dbReference>
<feature type="domain" description="Disease resistance N-terminal" evidence="9">
    <location>
        <begin position="10"/>
        <end position="91"/>
    </location>
</feature>
<evidence type="ECO:0000259" key="8">
    <source>
        <dbReference type="Pfam" id="PF00931"/>
    </source>
</evidence>
<dbReference type="InterPro" id="IPR002182">
    <property type="entry name" value="NB-ARC"/>
</dbReference>
<reference evidence="12" key="1">
    <citation type="submission" date="2020-05" db="EMBL/GenBank/DDBJ databases">
        <title>WGS assembly of Panicum virgatum.</title>
        <authorList>
            <person name="Lovell J.T."/>
            <person name="Jenkins J."/>
            <person name="Shu S."/>
            <person name="Juenger T.E."/>
            <person name="Schmutz J."/>
        </authorList>
    </citation>
    <scope>NUCLEOTIDE SEQUENCE</scope>
    <source>
        <strain evidence="12">AP13</strain>
    </source>
</reference>
<dbReference type="InterPro" id="IPR041118">
    <property type="entry name" value="Rx_N"/>
</dbReference>
<sequence>MAGVLDALASYVLNMLTEMARDEVHMLLGVTGEIEKMDIMLKDLKNFLVDADRRSITDQSVQAWVRELREAMYDATNILDICQLKAMEQGPSHEAGCFNPLLFCMRNPIHAHKVGSRIKNLNQKLEDIKKRSLHFNFINLNSYEDRNRRVASSHHGSRETSGELDESSLVGENIEEDTRNLVEMLTTAELSNCENNKILVFAIVGVGGIGKTTLAKKIFNHDLIQQEFSKKIWLSVNKGVSETELLRRAIIEAEGDHQSTGNTRGALERALKEALNGQKTLLVMDDVWKHEVWEDVLQTPLVNAALAYGSCVLITTRHDMVARGMMATKPYHYVNKLDPDAAWLLLKKKVVGNGNDEDQIELLKDIGMEIITKCDYLPLAVKVMGGLLRQKTARRREWENVLNDSIWSVSQMPEELNYAIYLSYEDLSSTLKPCFLHYSLLPKSRVFFSYEIIGMWISEGFVHGTSRDLEEIGKEYYDELIQRNLIEPDIGYVENLVCNMHDVVRSFAQYLARNEALVAQNTETDIADKINSQKFFRLSLDTRGSESDELEWYSLRGQTSLRTLLSVGPIKIKPGDSFLVFSNLRTLHVQEENFDALVEYLNQLKHLRYLSIEGTNTSRLPGSIGEMKFLQYISLFGCKSLVDLPNSIVTLQHLRFLDLRDTGIRRIPKDFHGLTNLRKLYGFPAHMDGDWCSIEELGPLCQLTQLNISGLENVSSSSIAKKARIGDKVRLESLFLACTSRIKHDGQMVKDEEGIPEEQQQQIEEVFNELHPPSGLENLGISGYFGQLLPRWMMSTALVPLGSLRILTMDNLACCTELPR</sequence>
<dbReference type="CDD" id="cd14798">
    <property type="entry name" value="RX-CC_like"/>
    <property type="match status" value="1"/>
</dbReference>
<accession>A0A8T0P1F7</accession>